<sequence>MELVPRKLEDFQQPNLPPELAQIQWQHYEQTRARKLHSMMQMVQSLQESPRPRSARESSRVRMAQQKSRRALEGHAAELVRIVAHRNQQLSQDREANWRDQQLAEERSDHQRQAAEERKAIFDSIQQRHQQELEQAKQRREEEGMIRQFREQQLWTNMKGREEAQRRRCRHLQMKAQQTAQQTASRFQNAVTNQSRLEAQTVEKWHKVSDLKAQVESTHAVRQAILKDRREQKKERAEQRRQMTKSRGEQYLGYQVGTIEHRLKKKYEKIKKYADARKERPQPQPDPQWVEVVERGAQMEEERRQRGIDSILDKESRFQTQSERRRHLISLNVARLALANLEKAKVAERAKRAEVFRSEILRDRIRKSEEHQAAIENEVQSCWEAVRVNQNRLQMHKTKVRARTDLIHMHAIPGLPEQPLHGPVSPASPQSSQCRLSAALVPTPPTALVPARLSPDGPEGFEFFLDSDTPAAPVSTPAAPIRPAIAAPVHAPPDHVLSPRSVSTVEPATPCPAESPSEVAPATPNFVDPTQRPSSTVLEAGQPPDTSLTLAPTPESKSSAPNPIPTPDPKPSASDPIPTPDPTPSAPDLANPQRASDPSRTATPDPPSVPPGGQGLHQASPRPPLPLDADLVLAPPPGLSQPFNVVPPDPTTPTSATSTGTAPARDPALTPTRNPSPQHSNPDPALDSSSDASPQAPVRPNPKPAPDADSSVDVSAEAEAYSAHFEPQDVSGGSPRPTTLEKTLATLADYEESYSEDDTDATASGATSGDDQRAFSMLLRDQVPTQAKAEAEADSDSEAEMDSNNAEAENAATYSGDDSDWGTDDDVPPDAGLMSATASKVAG</sequence>
<name>A0A7S1IZM6_9EUGL</name>
<protein>
    <submittedName>
        <fullName evidence="2">Uncharacterized protein</fullName>
    </submittedName>
</protein>
<feature type="compositionally biased region" description="Pro residues" evidence="1">
    <location>
        <begin position="634"/>
        <end position="651"/>
    </location>
</feature>
<feature type="compositionally biased region" description="Acidic residues" evidence="1">
    <location>
        <begin position="792"/>
        <end position="801"/>
    </location>
</feature>
<feature type="region of interest" description="Disordered" evidence="1">
    <location>
        <begin position="228"/>
        <end position="249"/>
    </location>
</feature>
<feature type="region of interest" description="Disordered" evidence="1">
    <location>
        <begin position="90"/>
        <end position="115"/>
    </location>
</feature>
<feature type="compositionally biased region" description="Low complexity" evidence="1">
    <location>
        <begin position="682"/>
        <end position="696"/>
    </location>
</feature>
<organism evidence="2">
    <name type="scientific">Eutreptiella gymnastica</name>
    <dbReference type="NCBI Taxonomy" id="73025"/>
    <lineage>
        <taxon>Eukaryota</taxon>
        <taxon>Discoba</taxon>
        <taxon>Euglenozoa</taxon>
        <taxon>Euglenida</taxon>
        <taxon>Spirocuta</taxon>
        <taxon>Euglenophyceae</taxon>
        <taxon>Eutreptiales</taxon>
        <taxon>Eutreptiaceae</taxon>
        <taxon>Eutreptiella</taxon>
    </lineage>
</organism>
<feature type="compositionally biased region" description="Low complexity" evidence="1">
    <location>
        <begin position="652"/>
        <end position="664"/>
    </location>
</feature>
<feature type="compositionally biased region" description="Polar residues" evidence="1">
    <location>
        <begin position="544"/>
        <end position="561"/>
    </location>
</feature>
<feature type="compositionally biased region" description="Polar residues" evidence="1">
    <location>
        <begin position="671"/>
        <end position="681"/>
    </location>
</feature>
<feature type="compositionally biased region" description="Polar residues" evidence="1">
    <location>
        <begin position="593"/>
        <end position="602"/>
    </location>
</feature>
<gene>
    <name evidence="2" type="ORF">EGYM00392_LOCUS39266</name>
</gene>
<feature type="compositionally biased region" description="Acidic residues" evidence="1">
    <location>
        <begin position="749"/>
        <end position="760"/>
    </location>
</feature>
<accession>A0A7S1IZM6</accession>
<proteinExistence type="predicted"/>
<evidence type="ECO:0000256" key="1">
    <source>
        <dbReference type="SAM" id="MobiDB-lite"/>
    </source>
</evidence>
<feature type="compositionally biased region" description="Basic and acidic residues" evidence="1">
    <location>
        <begin position="92"/>
        <end position="115"/>
    </location>
</feature>
<evidence type="ECO:0000313" key="2">
    <source>
        <dbReference type="EMBL" id="CAD9028131.1"/>
    </source>
</evidence>
<feature type="region of interest" description="Disordered" evidence="1">
    <location>
        <begin position="490"/>
        <end position="843"/>
    </location>
</feature>
<feature type="compositionally biased region" description="Acidic residues" evidence="1">
    <location>
        <begin position="817"/>
        <end position="828"/>
    </location>
</feature>
<feature type="compositionally biased region" description="Basic and acidic residues" evidence="1">
    <location>
        <begin position="228"/>
        <end position="241"/>
    </location>
</feature>
<dbReference type="EMBL" id="HBGA01105649">
    <property type="protein sequence ID" value="CAD9028131.1"/>
    <property type="molecule type" value="Transcribed_RNA"/>
</dbReference>
<dbReference type="AlphaFoldDB" id="A0A7S1IZM6"/>
<reference evidence="2" key="1">
    <citation type="submission" date="2021-01" db="EMBL/GenBank/DDBJ databases">
        <authorList>
            <person name="Corre E."/>
            <person name="Pelletier E."/>
            <person name="Niang G."/>
            <person name="Scheremetjew M."/>
            <person name="Finn R."/>
            <person name="Kale V."/>
            <person name="Holt S."/>
            <person name="Cochrane G."/>
            <person name="Meng A."/>
            <person name="Brown T."/>
            <person name="Cohen L."/>
        </authorList>
    </citation>
    <scope>NUCLEOTIDE SEQUENCE</scope>
    <source>
        <strain evidence="2">NIES-381</strain>
    </source>
</reference>